<dbReference type="PROSITE" id="PS50146">
    <property type="entry name" value="DAGK"/>
    <property type="match status" value="1"/>
</dbReference>
<evidence type="ECO:0000256" key="4">
    <source>
        <dbReference type="ARBA" id="ARBA00022840"/>
    </source>
</evidence>
<feature type="domain" description="DAGKc" evidence="5">
    <location>
        <begin position="1"/>
        <end position="132"/>
    </location>
</feature>
<evidence type="ECO:0000259" key="5">
    <source>
        <dbReference type="PROSITE" id="PS50146"/>
    </source>
</evidence>
<keyword evidence="4" id="KW-0067">ATP-binding</keyword>
<dbReference type="Pfam" id="PF19279">
    <property type="entry name" value="YegS_C"/>
    <property type="match status" value="1"/>
</dbReference>
<sequence>MDSKNKLLLVVNPISGGSGKEQLIQEITEVLNHRKVVFTTYETTGEKDESHIRKIIETQSIQKIMVVGGDGTIQTVAKAVDKRDVALSLIPAGSANGLASNFQFPTTVEDQIDIALGDSYILLDMISINDHLCLHIADLGINATLIKNYENSEIRGKLGYALQTIPTLMESDLPYSFSLTIDDQTINLQGVMVAIANAKQFGTGAVINPEGQMDDGIFEVLIFKKLMLIDILKTLDEDSYRNPEFVECYPATKVSIACPSEVSLQVDGEFIGNVKRVSAELLSTKLKIMVPTQEPNNL</sequence>
<evidence type="ECO:0000313" key="6">
    <source>
        <dbReference type="EMBL" id="MBJ7881156.1"/>
    </source>
</evidence>
<gene>
    <name evidence="6" type="ORF">JEM65_10930</name>
</gene>
<dbReference type="PANTHER" id="PTHR12358:SF54">
    <property type="entry name" value="SPHINGOSINE KINASE RELATED PROTEIN"/>
    <property type="match status" value="1"/>
</dbReference>
<reference evidence="6 7" key="1">
    <citation type="submission" date="2020-09" db="EMBL/GenBank/DDBJ databases">
        <title>Draft genome of Gelidibacter salicanalis PAMC21136.</title>
        <authorList>
            <person name="Park H."/>
        </authorList>
    </citation>
    <scope>NUCLEOTIDE SEQUENCE [LARGE SCALE GENOMIC DNA]</scope>
    <source>
        <strain evidence="6 7">PAMC21136</strain>
    </source>
</reference>
<dbReference type="AlphaFoldDB" id="A0A934KTN0"/>
<dbReference type="InterPro" id="IPR017438">
    <property type="entry name" value="ATP-NAD_kinase_N"/>
</dbReference>
<dbReference type="InterPro" id="IPR045540">
    <property type="entry name" value="YegS/DAGK_C"/>
</dbReference>
<dbReference type="InterPro" id="IPR016064">
    <property type="entry name" value="NAD/diacylglycerol_kinase_sf"/>
</dbReference>
<dbReference type="InterPro" id="IPR005218">
    <property type="entry name" value="Diacylglycerol/lipid_kinase"/>
</dbReference>
<dbReference type="NCBIfam" id="TIGR00147">
    <property type="entry name" value="YegS/Rv2252/BmrU family lipid kinase"/>
    <property type="match status" value="1"/>
</dbReference>
<dbReference type="GO" id="GO:0008654">
    <property type="term" value="P:phospholipid biosynthetic process"/>
    <property type="evidence" value="ECO:0007669"/>
    <property type="project" value="InterPro"/>
</dbReference>
<accession>A0A934KTN0</accession>
<evidence type="ECO:0000256" key="2">
    <source>
        <dbReference type="ARBA" id="ARBA00022741"/>
    </source>
</evidence>
<evidence type="ECO:0000256" key="1">
    <source>
        <dbReference type="ARBA" id="ARBA00022679"/>
    </source>
</evidence>
<dbReference type="SUPFAM" id="SSF111331">
    <property type="entry name" value="NAD kinase/diacylglycerol kinase-like"/>
    <property type="match status" value="1"/>
</dbReference>
<dbReference type="Proteomes" id="UP000662373">
    <property type="component" value="Unassembled WGS sequence"/>
</dbReference>
<dbReference type="SMART" id="SM00046">
    <property type="entry name" value="DAGKc"/>
    <property type="match status" value="1"/>
</dbReference>
<keyword evidence="1" id="KW-0808">Transferase</keyword>
<name>A0A934KTN0_9FLAO</name>
<keyword evidence="3 6" id="KW-0418">Kinase</keyword>
<organism evidence="6 7">
    <name type="scientific">Gelidibacter salicanalis</name>
    <dbReference type="NCBI Taxonomy" id="291193"/>
    <lineage>
        <taxon>Bacteria</taxon>
        <taxon>Pseudomonadati</taxon>
        <taxon>Bacteroidota</taxon>
        <taxon>Flavobacteriia</taxon>
        <taxon>Flavobacteriales</taxon>
        <taxon>Flavobacteriaceae</taxon>
        <taxon>Gelidibacter</taxon>
    </lineage>
</organism>
<protein>
    <submittedName>
        <fullName evidence="6">YegS/Rv2252/BmrU family lipid kinase</fullName>
    </submittedName>
</protein>
<evidence type="ECO:0000256" key="3">
    <source>
        <dbReference type="ARBA" id="ARBA00022777"/>
    </source>
</evidence>
<dbReference type="InterPro" id="IPR001206">
    <property type="entry name" value="Diacylglycerol_kinase_cat_dom"/>
</dbReference>
<dbReference type="EMBL" id="JAEHJZ010000026">
    <property type="protein sequence ID" value="MBJ7881156.1"/>
    <property type="molecule type" value="Genomic_DNA"/>
</dbReference>
<comment type="caution">
    <text evidence="6">The sequence shown here is derived from an EMBL/GenBank/DDBJ whole genome shotgun (WGS) entry which is preliminary data.</text>
</comment>
<evidence type="ECO:0000313" key="7">
    <source>
        <dbReference type="Proteomes" id="UP000662373"/>
    </source>
</evidence>
<dbReference type="Gene3D" id="3.40.50.10330">
    <property type="entry name" value="Probable inorganic polyphosphate/atp-NAD kinase, domain 1"/>
    <property type="match status" value="1"/>
</dbReference>
<dbReference type="PANTHER" id="PTHR12358">
    <property type="entry name" value="SPHINGOSINE KINASE"/>
    <property type="match status" value="1"/>
</dbReference>
<dbReference type="Gene3D" id="2.60.200.40">
    <property type="match status" value="1"/>
</dbReference>
<dbReference type="GO" id="GO:0005524">
    <property type="term" value="F:ATP binding"/>
    <property type="evidence" value="ECO:0007669"/>
    <property type="project" value="UniProtKB-KW"/>
</dbReference>
<dbReference type="InterPro" id="IPR050187">
    <property type="entry name" value="Lipid_Phosphate_FormReg"/>
</dbReference>
<keyword evidence="2" id="KW-0547">Nucleotide-binding</keyword>
<dbReference type="GO" id="GO:0016301">
    <property type="term" value="F:kinase activity"/>
    <property type="evidence" value="ECO:0007669"/>
    <property type="project" value="UniProtKB-KW"/>
</dbReference>
<dbReference type="RefSeq" id="WP_199599348.1">
    <property type="nucleotide sequence ID" value="NZ_JAEHJZ010000026.1"/>
</dbReference>
<dbReference type="Pfam" id="PF00781">
    <property type="entry name" value="DAGK_cat"/>
    <property type="match status" value="1"/>
</dbReference>
<keyword evidence="7" id="KW-1185">Reference proteome</keyword>
<proteinExistence type="predicted"/>